<feature type="transmembrane region" description="Helical" evidence="7">
    <location>
        <begin position="151"/>
        <end position="174"/>
    </location>
</feature>
<dbReference type="FunFam" id="1.20.1260.100:FF:000001">
    <property type="entry name" value="translocator protein 2"/>
    <property type="match status" value="1"/>
</dbReference>
<comment type="similarity">
    <text evidence="2">Belongs to the TspO/BZRP family.</text>
</comment>
<gene>
    <name evidence="8" type="ORF">Q7X28_19720</name>
</gene>
<feature type="transmembrane region" description="Helical" evidence="7">
    <location>
        <begin position="99"/>
        <end position="117"/>
    </location>
</feature>
<organism evidence="8 9">
    <name type="scientific">Tsukamurella strandjordii</name>
    <dbReference type="NCBI Taxonomy" id="147577"/>
    <lineage>
        <taxon>Bacteria</taxon>
        <taxon>Bacillati</taxon>
        <taxon>Actinomycetota</taxon>
        <taxon>Actinomycetes</taxon>
        <taxon>Mycobacteriales</taxon>
        <taxon>Tsukamurellaceae</taxon>
        <taxon>Tsukamurella</taxon>
    </lineage>
</organism>
<evidence type="ECO:0000313" key="8">
    <source>
        <dbReference type="EMBL" id="MDP0400151.1"/>
    </source>
</evidence>
<dbReference type="GO" id="GO:0033013">
    <property type="term" value="P:tetrapyrrole metabolic process"/>
    <property type="evidence" value="ECO:0007669"/>
    <property type="project" value="UniProtKB-ARBA"/>
</dbReference>
<dbReference type="PANTHER" id="PTHR10057:SF0">
    <property type="entry name" value="TRANSLOCATOR PROTEIN"/>
    <property type="match status" value="1"/>
</dbReference>
<keyword evidence="9" id="KW-1185">Reference proteome</keyword>
<feature type="transmembrane region" description="Helical" evidence="7">
    <location>
        <begin position="27"/>
        <end position="48"/>
    </location>
</feature>
<comment type="subcellular location">
    <subcellularLocation>
        <location evidence="1">Membrane</location>
        <topology evidence="1">Multi-pass membrane protein</topology>
    </subcellularLocation>
</comment>
<evidence type="ECO:0000256" key="7">
    <source>
        <dbReference type="SAM" id="Phobius"/>
    </source>
</evidence>
<feature type="transmembrane region" description="Helical" evidence="7">
    <location>
        <begin position="123"/>
        <end position="144"/>
    </location>
</feature>
<accession>A0AA90NKK7</accession>
<comment type="caution">
    <text evidence="8">The sequence shown here is derived from an EMBL/GenBank/DDBJ whole genome shotgun (WGS) entry which is preliminary data.</text>
</comment>
<feature type="transmembrane region" description="Helical" evidence="7">
    <location>
        <begin position="68"/>
        <end position="87"/>
    </location>
</feature>
<evidence type="ECO:0000256" key="3">
    <source>
        <dbReference type="ARBA" id="ARBA00022692"/>
    </source>
</evidence>
<dbReference type="PANTHER" id="PTHR10057">
    <property type="entry name" value="PERIPHERAL-TYPE BENZODIAZEPINE RECEPTOR"/>
    <property type="match status" value="1"/>
</dbReference>
<dbReference type="GO" id="GO:0016020">
    <property type="term" value="C:membrane"/>
    <property type="evidence" value="ECO:0007669"/>
    <property type="project" value="UniProtKB-SubCell"/>
</dbReference>
<evidence type="ECO:0000256" key="2">
    <source>
        <dbReference type="ARBA" id="ARBA00007524"/>
    </source>
</evidence>
<evidence type="ECO:0000313" key="9">
    <source>
        <dbReference type="Proteomes" id="UP001178281"/>
    </source>
</evidence>
<proteinExistence type="inferred from homology"/>
<feature type="compositionally biased region" description="Basic and acidic residues" evidence="6">
    <location>
        <begin position="1"/>
        <end position="10"/>
    </location>
</feature>
<reference evidence="8" key="1">
    <citation type="submission" date="2023-08" db="EMBL/GenBank/DDBJ databases">
        <title>The draft genome of Tsukamurella strandjordii strain 050030.</title>
        <authorList>
            <person name="Zhao F."/>
            <person name="Feng Y."/>
            <person name="Zong Z."/>
        </authorList>
    </citation>
    <scope>NUCLEOTIDE SEQUENCE</scope>
    <source>
        <strain evidence="8">050030</strain>
    </source>
</reference>
<dbReference type="CDD" id="cd15904">
    <property type="entry name" value="TSPO_MBR"/>
    <property type="match status" value="1"/>
</dbReference>
<evidence type="ECO:0000256" key="4">
    <source>
        <dbReference type="ARBA" id="ARBA00022989"/>
    </source>
</evidence>
<dbReference type="Gene3D" id="1.20.1260.100">
    <property type="entry name" value="TspO/MBR protein"/>
    <property type="match status" value="1"/>
</dbReference>
<evidence type="ECO:0000256" key="5">
    <source>
        <dbReference type="ARBA" id="ARBA00023136"/>
    </source>
</evidence>
<name>A0AA90NKK7_9ACTN</name>
<dbReference type="AlphaFoldDB" id="A0AA90NKK7"/>
<keyword evidence="3 7" id="KW-0812">Transmembrane</keyword>
<keyword evidence="5 7" id="KW-0472">Membrane</keyword>
<dbReference type="Proteomes" id="UP001178281">
    <property type="component" value="Unassembled WGS sequence"/>
</dbReference>
<dbReference type="InterPro" id="IPR004307">
    <property type="entry name" value="TspO_MBR"/>
</dbReference>
<dbReference type="EMBL" id="JAUTIX010000008">
    <property type="protein sequence ID" value="MDP0400151.1"/>
    <property type="molecule type" value="Genomic_DNA"/>
</dbReference>
<keyword evidence="4 7" id="KW-1133">Transmembrane helix</keyword>
<sequence length="176" mass="19059">MQQQKNREWAPEDAATTAAGSGGTRPIALLVSLICVGAVAAIGGAASADAAQEYGRLAQPSWAPPSWLFGPAWGVLYLLMAVAAWLVWRTEPTFGNRAIQLYGAQLLVNLAWSPLFFGAEQRGWALVDILVLDVLVAATIAAFWRRDRRAAVLLVPYFAWILFATALNFSVWSLNA</sequence>
<dbReference type="Pfam" id="PF03073">
    <property type="entry name" value="TspO_MBR"/>
    <property type="match status" value="1"/>
</dbReference>
<protein>
    <submittedName>
        <fullName evidence="8">TspO/MBR family protein</fullName>
    </submittedName>
</protein>
<evidence type="ECO:0000256" key="1">
    <source>
        <dbReference type="ARBA" id="ARBA00004141"/>
    </source>
</evidence>
<dbReference type="PIRSF" id="PIRSF005859">
    <property type="entry name" value="PBR"/>
    <property type="match status" value="1"/>
</dbReference>
<evidence type="ECO:0000256" key="6">
    <source>
        <dbReference type="SAM" id="MobiDB-lite"/>
    </source>
</evidence>
<dbReference type="InterPro" id="IPR038330">
    <property type="entry name" value="TspO/MBR-related_sf"/>
</dbReference>
<feature type="region of interest" description="Disordered" evidence="6">
    <location>
        <begin position="1"/>
        <end position="21"/>
    </location>
</feature>
<dbReference type="RefSeq" id="WP_305112597.1">
    <property type="nucleotide sequence ID" value="NZ_JAUTIX010000008.1"/>
</dbReference>